<accession>A0A9D1H7T1</accession>
<dbReference type="Proteomes" id="UP000824160">
    <property type="component" value="Unassembled WGS sequence"/>
</dbReference>
<dbReference type="Gene3D" id="2.60.40.2000">
    <property type="match status" value="1"/>
</dbReference>
<dbReference type="AlphaFoldDB" id="A0A9D1H7T1"/>
<name>A0A9D1H7T1_9FIRM</name>
<evidence type="ECO:0000313" key="1">
    <source>
        <dbReference type="EMBL" id="HIT95265.1"/>
    </source>
</evidence>
<proteinExistence type="predicted"/>
<protein>
    <submittedName>
        <fullName evidence="1">YabP/YqfC family sporulation protein</fullName>
    </submittedName>
</protein>
<comment type="caution">
    <text evidence="1">The sequence shown here is derived from an EMBL/GenBank/DDBJ whole genome shotgun (WGS) entry which is preliminary data.</text>
</comment>
<dbReference type="EMBL" id="DVLW01000239">
    <property type="protein sequence ID" value="HIT95265.1"/>
    <property type="molecule type" value="Genomic_DNA"/>
</dbReference>
<dbReference type="InterPro" id="IPR038705">
    <property type="entry name" value="YabP_sf"/>
</dbReference>
<sequence>MDQQIARDRQPQLDGKPHRLMLDGRKRLDISGVKQVECFDETFAVLDTTMGRMEIRGEGLAILDLSSGGGELSMTGMVSAIFYQESQPRSFFGKGRKK</sequence>
<reference evidence="1" key="2">
    <citation type="journal article" date="2021" name="PeerJ">
        <title>Extensive microbial diversity within the chicken gut microbiome revealed by metagenomics and culture.</title>
        <authorList>
            <person name="Gilroy R."/>
            <person name="Ravi A."/>
            <person name="Getino M."/>
            <person name="Pursley I."/>
            <person name="Horton D.L."/>
            <person name="Alikhan N.F."/>
            <person name="Baker D."/>
            <person name="Gharbi K."/>
            <person name="Hall N."/>
            <person name="Watson M."/>
            <person name="Adriaenssens E.M."/>
            <person name="Foster-Nyarko E."/>
            <person name="Jarju S."/>
            <person name="Secka A."/>
            <person name="Antonio M."/>
            <person name="Oren A."/>
            <person name="Chaudhuri R.R."/>
            <person name="La Ragione R."/>
            <person name="Hildebrand F."/>
            <person name="Pallen M.J."/>
        </authorList>
    </citation>
    <scope>NUCLEOTIDE SEQUENCE</scope>
    <source>
        <strain evidence="1">ChiBcec7-5410</strain>
    </source>
</reference>
<organism evidence="1 2">
    <name type="scientific">Candidatus Faecivivens stercoripullorum</name>
    <dbReference type="NCBI Taxonomy" id="2840805"/>
    <lineage>
        <taxon>Bacteria</taxon>
        <taxon>Bacillati</taxon>
        <taxon>Bacillota</taxon>
        <taxon>Clostridia</taxon>
        <taxon>Eubacteriales</taxon>
        <taxon>Oscillospiraceae</taxon>
        <taxon>Oscillospiraceae incertae sedis</taxon>
        <taxon>Candidatus Faecivivens</taxon>
    </lineage>
</organism>
<reference evidence="1" key="1">
    <citation type="submission" date="2020-10" db="EMBL/GenBank/DDBJ databases">
        <authorList>
            <person name="Gilroy R."/>
        </authorList>
    </citation>
    <scope>NUCLEOTIDE SEQUENCE</scope>
    <source>
        <strain evidence="1">ChiBcec7-5410</strain>
    </source>
</reference>
<dbReference type="InterPro" id="IPR022476">
    <property type="entry name" value="Spore_YabP/YqfC"/>
</dbReference>
<gene>
    <name evidence="1" type="ORF">IAC43_08760</name>
</gene>
<dbReference type="Pfam" id="PF07873">
    <property type="entry name" value="YabP"/>
    <property type="match status" value="1"/>
</dbReference>
<evidence type="ECO:0000313" key="2">
    <source>
        <dbReference type="Proteomes" id="UP000824160"/>
    </source>
</evidence>